<accession>A0A3M6VNE0</accession>
<comment type="caution">
    <text evidence="1">The sequence shown here is derived from an EMBL/GenBank/DDBJ whole genome shotgun (WGS) entry which is preliminary data.</text>
</comment>
<dbReference type="Proteomes" id="UP000282087">
    <property type="component" value="Unassembled WGS sequence"/>
</dbReference>
<proteinExistence type="predicted"/>
<dbReference type="AlphaFoldDB" id="A0A3M6VNE0"/>
<evidence type="ECO:0000313" key="3">
    <source>
        <dbReference type="Proteomes" id="UP000282087"/>
    </source>
</evidence>
<organism evidence="1 3">
    <name type="scientific">Peronospora effusa</name>
    <dbReference type="NCBI Taxonomy" id="542832"/>
    <lineage>
        <taxon>Eukaryota</taxon>
        <taxon>Sar</taxon>
        <taxon>Stramenopiles</taxon>
        <taxon>Oomycota</taxon>
        <taxon>Peronosporomycetes</taxon>
        <taxon>Peronosporales</taxon>
        <taxon>Peronosporaceae</taxon>
        <taxon>Peronospora</taxon>
    </lineage>
</organism>
<sequence>MASHHLAHKILVVFVDGEGDTNSFSFHDVAARGCNGFLILTDPKTNDLLALLGGQGEAALKLPIYFYSTSDSALQLAKNAGVTSVHQVSEHEIDTKNQIISLLADQEIAKVLAFVHVKVAKNSSLPADSWIYSLVSELVTQQQADGSSKFFVSIVKTASQHVSKLLDPHPLRPQQSYQKWDHKYPEQKEEGSLQRLMFASFYQDQTRRDAVQTFDETEIDKLGGYGAMDARVFMKEMAFRLGCAPKYGA</sequence>
<reference evidence="3 4" key="1">
    <citation type="submission" date="2018-06" db="EMBL/GenBank/DDBJ databases">
        <title>Comparative genomics of downy mildews reveals potential adaptations to biotrophy.</title>
        <authorList>
            <person name="Fletcher K."/>
            <person name="Klosterman S.J."/>
            <person name="Derevnina L."/>
            <person name="Martin F."/>
            <person name="Koike S."/>
            <person name="Reyes Chin-Wo S."/>
            <person name="Mou B."/>
            <person name="Michelmore R."/>
        </authorList>
    </citation>
    <scope>NUCLEOTIDE SEQUENCE [LARGE SCALE GENOMIC DNA]</scope>
    <source>
        <strain evidence="2 4">R13</strain>
        <strain evidence="1 3">R14</strain>
    </source>
</reference>
<evidence type="ECO:0000313" key="4">
    <source>
        <dbReference type="Proteomes" id="UP000286097"/>
    </source>
</evidence>
<gene>
    <name evidence="2" type="ORF">DD237_000750</name>
    <name evidence="1" type="ORF">DD238_000646</name>
</gene>
<name>A0A3M6VNE0_9STRA</name>
<dbReference type="VEuPathDB" id="FungiDB:DD237_000750"/>
<dbReference type="Proteomes" id="UP000286097">
    <property type="component" value="Unassembled WGS sequence"/>
</dbReference>
<dbReference type="PANTHER" id="PTHR35506:SF1">
    <property type="entry name" value="OS02G0135600 PROTEIN"/>
    <property type="match status" value="1"/>
</dbReference>
<protein>
    <submittedName>
        <fullName evidence="1">Uncharacterized protein</fullName>
    </submittedName>
</protein>
<evidence type="ECO:0000313" key="1">
    <source>
        <dbReference type="EMBL" id="RMX67663.1"/>
    </source>
</evidence>
<dbReference type="EMBL" id="QKXF01000099">
    <property type="protein sequence ID" value="RQM17270.1"/>
    <property type="molecule type" value="Genomic_DNA"/>
</dbReference>
<keyword evidence="3" id="KW-1185">Reference proteome</keyword>
<dbReference type="PANTHER" id="PTHR35506">
    <property type="entry name" value="OS02G0135600 PROTEIN"/>
    <property type="match status" value="1"/>
</dbReference>
<dbReference type="EMBL" id="QLLG01000160">
    <property type="protein sequence ID" value="RMX67663.1"/>
    <property type="molecule type" value="Genomic_DNA"/>
</dbReference>
<dbReference type="OrthoDB" id="61155at2759"/>
<evidence type="ECO:0000313" key="2">
    <source>
        <dbReference type="EMBL" id="RQM17270.1"/>
    </source>
</evidence>